<feature type="coiled-coil region" evidence="1">
    <location>
        <begin position="513"/>
        <end position="540"/>
    </location>
</feature>
<evidence type="ECO:0000256" key="1">
    <source>
        <dbReference type="SAM" id="Coils"/>
    </source>
</evidence>
<evidence type="ECO:0000259" key="3">
    <source>
        <dbReference type="Pfam" id="PF23357"/>
    </source>
</evidence>
<comment type="caution">
    <text evidence="4">The sequence shown here is derived from an EMBL/GenBank/DDBJ whole genome shotgun (WGS) entry which is preliminary data.</text>
</comment>
<name>A0AA42USD4_9PSED</name>
<dbReference type="RefSeq" id="WP_280080687.1">
    <property type="nucleotide sequence ID" value="NZ_JAOCGG010000006.1"/>
</dbReference>
<dbReference type="Proteomes" id="UP001160882">
    <property type="component" value="Unassembled WGS sequence"/>
</dbReference>
<dbReference type="AlphaFoldDB" id="A0AA42USD4"/>
<sequence length="613" mass="67408">MRKGPIFLCLAGLSLLLPGVNIGLGPHLQEARWDLSEDKLYSISPGTLKIIDSLPEPAELILYFSREQAKALVVLRSYAQRVEMLLREYERQSHGRLKLKIIDPAPYSSEEERARDFGLQPLPLGPADTPVYFGLVANSGSKHWQSLPLLSLDEQNFLEYDISRLIQSLHNTQKVGLGVMSSLPINAGFDLHGRQERASWFVMDEIEKAFAVQELSTEATNIAQDLKVLMLVHPKHLSRATLLAIDQFVLRGGRLLVFVDPFSEQDPGDHFFGIPSKDRASSIDTLFSAWGLRLLKGTLVADGEYGQYVNLPQQADPVWQPTALTLQASAMNHQDVVTSGLAGINLSTVGILEPLKGARTRFTPLLHSSQSAVAVPTSRLAQLPNPVELAQEAASAGKRFTLAARIEGPARSAFVKAGEAAAGELSEAQAIHVIAVADTDLLGDGAWVEHQRQHGKKTVLPWADNGNFVLNALDNLGGSDELIGLRSRGRYSRTFTLIEYLQRQARLRLGTMNAELEKRLQDTNRQLAKLQHDNQKNDELTPPQQQAIANFTEEKRAIGAQMRETARAYSVEVEELGWLLKALNIAGVPVLIALGLAVRSTLQGLAARNAARR</sequence>
<keyword evidence="1" id="KW-0175">Coiled coil</keyword>
<protein>
    <submittedName>
        <fullName evidence="4">Gldg family protein</fullName>
    </submittedName>
</protein>
<reference evidence="4" key="1">
    <citation type="submission" date="2022-09" db="EMBL/GenBank/DDBJ databases">
        <title>Intensive care unit water sources are persistently colonized with multi-drug resistant bacteria and are the site of extensive horizontal gene transfer of antibiotic resistance genes.</title>
        <authorList>
            <person name="Diorio-Toth L."/>
        </authorList>
    </citation>
    <scope>NUCLEOTIDE SEQUENCE</scope>
    <source>
        <strain evidence="4">GD03782</strain>
    </source>
</reference>
<dbReference type="Pfam" id="PF09822">
    <property type="entry name" value="ABC_transp_aux"/>
    <property type="match status" value="1"/>
</dbReference>
<dbReference type="InterPro" id="IPR055396">
    <property type="entry name" value="DUF7088"/>
</dbReference>
<evidence type="ECO:0000259" key="2">
    <source>
        <dbReference type="Pfam" id="PF09822"/>
    </source>
</evidence>
<feature type="domain" description="DUF7088" evidence="3">
    <location>
        <begin position="37"/>
        <end position="137"/>
    </location>
</feature>
<organism evidence="4 5">
    <name type="scientific">Pseudomonas mosselii</name>
    <dbReference type="NCBI Taxonomy" id="78327"/>
    <lineage>
        <taxon>Bacteria</taxon>
        <taxon>Pseudomonadati</taxon>
        <taxon>Pseudomonadota</taxon>
        <taxon>Gammaproteobacteria</taxon>
        <taxon>Pseudomonadales</taxon>
        <taxon>Pseudomonadaceae</taxon>
        <taxon>Pseudomonas</taxon>
    </lineage>
</organism>
<accession>A0AA42USD4</accession>
<dbReference type="Pfam" id="PF23357">
    <property type="entry name" value="DUF7088"/>
    <property type="match status" value="1"/>
</dbReference>
<dbReference type="EMBL" id="JAOCGG010000006">
    <property type="protein sequence ID" value="MDH1629560.1"/>
    <property type="molecule type" value="Genomic_DNA"/>
</dbReference>
<feature type="domain" description="ABC-type uncharacterised transport system" evidence="2">
    <location>
        <begin position="178"/>
        <end position="472"/>
    </location>
</feature>
<evidence type="ECO:0000313" key="4">
    <source>
        <dbReference type="EMBL" id="MDH1629560.1"/>
    </source>
</evidence>
<gene>
    <name evidence="4" type="ORF">N5I14_04790</name>
</gene>
<proteinExistence type="predicted"/>
<dbReference type="InterPro" id="IPR019196">
    <property type="entry name" value="ABC_transp_unknown"/>
</dbReference>
<evidence type="ECO:0000313" key="5">
    <source>
        <dbReference type="Proteomes" id="UP001160882"/>
    </source>
</evidence>